<evidence type="ECO:0000256" key="7">
    <source>
        <dbReference type="PIRSR" id="PIRSR600821-52"/>
    </source>
</evidence>
<dbReference type="FunFam" id="2.40.37.10:FF:000006">
    <property type="entry name" value="Alanine racemase"/>
    <property type="match status" value="1"/>
</dbReference>
<feature type="modified residue" description="N6-(pyridoxal phosphate)lysine" evidence="5 6">
    <location>
        <position position="39"/>
    </location>
</feature>
<dbReference type="InterPro" id="IPR009006">
    <property type="entry name" value="Ala_racemase/Decarboxylase_C"/>
</dbReference>
<evidence type="ECO:0000256" key="5">
    <source>
        <dbReference type="HAMAP-Rule" id="MF_01201"/>
    </source>
</evidence>
<dbReference type="PRINTS" id="PR00992">
    <property type="entry name" value="ALARACEMASE"/>
</dbReference>
<evidence type="ECO:0000259" key="8">
    <source>
        <dbReference type="SMART" id="SM01005"/>
    </source>
</evidence>
<dbReference type="Pfam" id="PF01168">
    <property type="entry name" value="Ala_racemase_N"/>
    <property type="match status" value="1"/>
</dbReference>
<comment type="similarity">
    <text evidence="5">Belongs to the alanine racemase family.</text>
</comment>
<organism evidence="9 10">
    <name type="scientific">Staphylococcus saccharolyticus</name>
    <dbReference type="NCBI Taxonomy" id="33028"/>
    <lineage>
        <taxon>Bacteria</taxon>
        <taxon>Bacillati</taxon>
        <taxon>Bacillota</taxon>
        <taxon>Bacilli</taxon>
        <taxon>Bacillales</taxon>
        <taxon>Staphylococcaceae</taxon>
        <taxon>Staphylococcus</taxon>
    </lineage>
</organism>
<dbReference type="Gene3D" id="2.40.37.10">
    <property type="entry name" value="Lyase, Ornithine Decarboxylase, Chain A, domain 1"/>
    <property type="match status" value="1"/>
</dbReference>
<dbReference type="RefSeq" id="WP_115312957.1">
    <property type="nucleotide sequence ID" value="NZ_CP066042.1"/>
</dbReference>
<feature type="binding site" evidence="5 7">
    <location>
        <position position="312"/>
    </location>
    <ligand>
        <name>substrate</name>
    </ligand>
</feature>
<dbReference type="InterPro" id="IPR000821">
    <property type="entry name" value="Ala_racemase"/>
</dbReference>
<dbReference type="GO" id="GO:0005829">
    <property type="term" value="C:cytosol"/>
    <property type="evidence" value="ECO:0007669"/>
    <property type="project" value="TreeGrafter"/>
</dbReference>
<dbReference type="Proteomes" id="UP000255425">
    <property type="component" value="Unassembled WGS sequence"/>
</dbReference>
<feature type="binding site" evidence="5 7">
    <location>
        <position position="138"/>
    </location>
    <ligand>
        <name>substrate</name>
    </ligand>
</feature>
<sequence>MSEKFYRSTYLNVNLDAILANYQIFDKLHQNKTVISVIKANSYGLGSIKVAQHLMKHGATFFAVATLDEAIELRMHGIDAKILILGVIPTEDITKAIQHRVALTVSSKAWLKEAVKRIPDDNDKKLWLHVKLDTGMGRIGMKDVKEYEEVVDIIQKRKDLVFEGVFTHFASADEPGDSMNEQYRLFKEIVNQVDKPTYIHAQNSAASLLMDGQFCNAIRLGISLYGYYPSQFVRENVKVHLRPSAQLVSQTVQVKTLQPGETVSYGRTYTAKDEMNIAILPIGYADGYLRAMQGAYVNVNGKQCEVIGRICMDQMIVKVPSDVMTGEKVILMDNHVDSPQAVEALADKQDTISYEVLCNLSRRLPRIYYYDNNQEVTNELLK</sequence>
<dbReference type="EC" id="5.1.1.1" evidence="5"/>
<dbReference type="InterPro" id="IPR011079">
    <property type="entry name" value="Ala_racemase_C"/>
</dbReference>
<comment type="cofactor">
    <cofactor evidence="2 5 6">
        <name>pyridoxal 5'-phosphate</name>
        <dbReference type="ChEBI" id="CHEBI:597326"/>
    </cofactor>
</comment>
<dbReference type="PANTHER" id="PTHR30511">
    <property type="entry name" value="ALANINE RACEMASE"/>
    <property type="match status" value="1"/>
</dbReference>
<keyword evidence="10" id="KW-1185">Reference proteome</keyword>
<keyword evidence="4 5" id="KW-0413">Isomerase</keyword>
<dbReference type="GeneID" id="63934619"/>
<accession>A0A380H3P0</accession>
<evidence type="ECO:0000256" key="1">
    <source>
        <dbReference type="ARBA" id="ARBA00000316"/>
    </source>
</evidence>
<feature type="domain" description="Alanine racemase C-terminal" evidence="8">
    <location>
        <begin position="244"/>
        <end position="369"/>
    </location>
</feature>
<dbReference type="GO" id="GO:0030632">
    <property type="term" value="P:D-alanine biosynthetic process"/>
    <property type="evidence" value="ECO:0007669"/>
    <property type="project" value="UniProtKB-UniRule"/>
</dbReference>
<reference evidence="9 10" key="1">
    <citation type="submission" date="2018-06" db="EMBL/GenBank/DDBJ databases">
        <authorList>
            <consortium name="Pathogen Informatics"/>
            <person name="Doyle S."/>
        </authorList>
    </citation>
    <scope>NUCLEOTIDE SEQUENCE [LARGE SCALE GENOMIC DNA]</scope>
    <source>
        <strain evidence="9 10">NCTC11807</strain>
    </source>
</reference>
<dbReference type="GO" id="GO:0009252">
    <property type="term" value="P:peptidoglycan biosynthetic process"/>
    <property type="evidence" value="ECO:0007669"/>
    <property type="project" value="TreeGrafter"/>
</dbReference>
<dbReference type="GO" id="GO:0030170">
    <property type="term" value="F:pyridoxal phosphate binding"/>
    <property type="evidence" value="ECO:0007669"/>
    <property type="project" value="UniProtKB-UniRule"/>
</dbReference>
<dbReference type="GO" id="GO:0008784">
    <property type="term" value="F:alanine racemase activity"/>
    <property type="evidence" value="ECO:0007669"/>
    <property type="project" value="UniProtKB-UniRule"/>
</dbReference>
<dbReference type="InterPro" id="IPR029066">
    <property type="entry name" value="PLP-binding_barrel"/>
</dbReference>
<dbReference type="FunFam" id="3.20.20.10:FF:000002">
    <property type="entry name" value="Alanine racemase"/>
    <property type="match status" value="1"/>
</dbReference>
<dbReference type="SUPFAM" id="SSF51419">
    <property type="entry name" value="PLP-binding barrel"/>
    <property type="match status" value="1"/>
</dbReference>
<protein>
    <recommendedName>
        <fullName evidence="5">Alanine racemase</fullName>
        <ecNumber evidence="5">5.1.1.1</ecNumber>
    </recommendedName>
</protein>
<dbReference type="InterPro" id="IPR001608">
    <property type="entry name" value="Ala_racemase_N"/>
</dbReference>
<evidence type="ECO:0000256" key="2">
    <source>
        <dbReference type="ARBA" id="ARBA00001933"/>
    </source>
</evidence>
<name>A0A380H3P0_9STAP</name>
<evidence type="ECO:0000256" key="6">
    <source>
        <dbReference type="PIRSR" id="PIRSR600821-50"/>
    </source>
</evidence>
<dbReference type="SUPFAM" id="SSF50621">
    <property type="entry name" value="Alanine racemase C-terminal domain-like"/>
    <property type="match status" value="1"/>
</dbReference>
<dbReference type="EMBL" id="UHDZ01000001">
    <property type="protein sequence ID" value="SUM69980.1"/>
    <property type="molecule type" value="Genomic_DNA"/>
</dbReference>
<proteinExistence type="inferred from homology"/>
<comment type="pathway">
    <text evidence="5">Amino-acid biosynthesis; D-alanine biosynthesis; D-alanine from L-alanine: step 1/1.</text>
</comment>
<comment type="catalytic activity">
    <reaction evidence="1 5">
        <text>L-alanine = D-alanine</text>
        <dbReference type="Rhea" id="RHEA:20249"/>
        <dbReference type="ChEBI" id="CHEBI:57416"/>
        <dbReference type="ChEBI" id="CHEBI:57972"/>
        <dbReference type="EC" id="5.1.1.1"/>
    </reaction>
</comment>
<dbReference type="NCBIfam" id="TIGR00492">
    <property type="entry name" value="alr"/>
    <property type="match status" value="1"/>
</dbReference>
<dbReference type="Gene3D" id="3.20.20.10">
    <property type="entry name" value="Alanine racemase"/>
    <property type="match status" value="1"/>
</dbReference>
<dbReference type="Pfam" id="PF00842">
    <property type="entry name" value="Ala_racemase_C"/>
    <property type="match status" value="1"/>
</dbReference>
<evidence type="ECO:0000313" key="10">
    <source>
        <dbReference type="Proteomes" id="UP000255425"/>
    </source>
</evidence>
<keyword evidence="3 5" id="KW-0663">Pyridoxal phosphate</keyword>
<feature type="active site" description="Proton acceptor; specific for L-alanine" evidence="5">
    <location>
        <position position="265"/>
    </location>
</feature>
<dbReference type="UniPathway" id="UPA00042">
    <property type="reaction ID" value="UER00497"/>
</dbReference>
<gene>
    <name evidence="9" type="primary">alr1</name>
    <name evidence="9" type="ORF">NCTC11807_01001</name>
</gene>
<evidence type="ECO:0000256" key="4">
    <source>
        <dbReference type="ARBA" id="ARBA00023235"/>
    </source>
</evidence>
<evidence type="ECO:0000313" key="9">
    <source>
        <dbReference type="EMBL" id="SUM69980.1"/>
    </source>
</evidence>
<comment type="function">
    <text evidence="5">Catalyzes the interconversion of L-alanine and D-alanine. May also act on other amino acids.</text>
</comment>
<dbReference type="SMART" id="SM01005">
    <property type="entry name" value="Ala_racemase_C"/>
    <property type="match status" value="1"/>
</dbReference>
<dbReference type="PANTHER" id="PTHR30511:SF0">
    <property type="entry name" value="ALANINE RACEMASE, CATABOLIC-RELATED"/>
    <property type="match status" value="1"/>
</dbReference>
<dbReference type="HAMAP" id="MF_01201">
    <property type="entry name" value="Ala_racemase"/>
    <property type="match status" value="1"/>
</dbReference>
<dbReference type="CDD" id="cd00430">
    <property type="entry name" value="PLPDE_III_AR"/>
    <property type="match status" value="1"/>
</dbReference>
<feature type="active site" description="Proton acceptor; specific for D-alanine" evidence="5">
    <location>
        <position position="39"/>
    </location>
</feature>
<evidence type="ECO:0000256" key="3">
    <source>
        <dbReference type="ARBA" id="ARBA00022898"/>
    </source>
</evidence>
<dbReference type="AlphaFoldDB" id="A0A380H3P0"/>